<dbReference type="Pfam" id="PF09479">
    <property type="entry name" value="Flg_new"/>
    <property type="match status" value="1"/>
</dbReference>
<feature type="active site" description="Charge relay system" evidence="7">
    <location>
        <position position="207"/>
    </location>
</feature>
<dbReference type="Pfam" id="PF13365">
    <property type="entry name" value="Trypsin_2"/>
    <property type="match status" value="1"/>
</dbReference>
<feature type="domain" description="Mub B2-like" evidence="12">
    <location>
        <begin position="492"/>
        <end position="589"/>
    </location>
</feature>
<evidence type="ECO:0000256" key="4">
    <source>
        <dbReference type="ARBA" id="ARBA00022729"/>
    </source>
</evidence>
<feature type="active site" description="Charge relay system" evidence="7">
    <location>
        <position position="78"/>
    </location>
</feature>
<keyword evidence="10" id="KW-0812">Transmembrane</keyword>
<evidence type="ECO:0000313" key="14">
    <source>
        <dbReference type="Proteomes" id="UP000218282"/>
    </source>
</evidence>
<dbReference type="NCBIfam" id="TIGR01167">
    <property type="entry name" value="LPXTG_anchor"/>
    <property type="match status" value="1"/>
</dbReference>
<comment type="similarity">
    <text evidence="2 8">Belongs to the peptidase S1B family.</text>
</comment>
<dbReference type="RefSeq" id="WP_096813984.1">
    <property type="nucleotide sequence ID" value="NZ_JXJW01000004.1"/>
</dbReference>
<dbReference type="InterPro" id="IPR050966">
    <property type="entry name" value="Glutamyl_endopeptidase"/>
</dbReference>
<dbReference type="Gene3D" id="2.60.40.4300">
    <property type="match status" value="1"/>
</dbReference>
<protein>
    <recommendedName>
        <fullName evidence="8">Serine protease</fullName>
        <ecNumber evidence="8">3.4.21.-</ecNumber>
    </recommendedName>
</protein>
<keyword evidence="14" id="KW-1185">Reference proteome</keyword>
<feature type="transmembrane region" description="Helical" evidence="10">
    <location>
        <begin position="643"/>
        <end position="662"/>
    </location>
</feature>
<feature type="domain" description="Mucin binding" evidence="11">
    <location>
        <begin position="416"/>
        <end position="488"/>
    </location>
</feature>
<evidence type="ECO:0000256" key="7">
    <source>
        <dbReference type="PIRSR" id="PIRSR608256-1"/>
    </source>
</evidence>
<dbReference type="Pfam" id="PF17965">
    <property type="entry name" value="MucBP_2"/>
    <property type="match status" value="1"/>
</dbReference>
<reference evidence="13 14" key="1">
    <citation type="submission" date="2014-12" db="EMBL/GenBank/DDBJ databases">
        <title>Draft genome sequences of 10 type strains of Lactococcus.</title>
        <authorList>
            <person name="Sun Z."/>
            <person name="Zhong Z."/>
            <person name="Liu W."/>
            <person name="Zhang W."/>
            <person name="Zhang H."/>
        </authorList>
    </citation>
    <scope>NUCLEOTIDE SEQUENCE [LARGE SCALE GENOMIC DNA]</scope>
    <source>
        <strain evidence="13 14">DSM 6634</strain>
    </source>
</reference>
<dbReference type="AlphaFoldDB" id="A0A2A5S3S6"/>
<comment type="caution">
    <text evidence="13">The sequence shown here is derived from an EMBL/GenBank/DDBJ whole genome shotgun (WGS) entry which is preliminary data.</text>
</comment>
<evidence type="ECO:0000256" key="5">
    <source>
        <dbReference type="ARBA" id="ARBA00022801"/>
    </source>
</evidence>
<keyword evidence="10" id="KW-0472">Membrane</keyword>
<dbReference type="Proteomes" id="UP000218282">
    <property type="component" value="Unassembled WGS sequence"/>
</dbReference>
<dbReference type="InterPro" id="IPR013378">
    <property type="entry name" value="InlB-like_B-rpt"/>
</dbReference>
<evidence type="ECO:0000256" key="9">
    <source>
        <dbReference type="SAM" id="MobiDB-lite"/>
    </source>
</evidence>
<dbReference type="PANTHER" id="PTHR15462">
    <property type="entry name" value="SERINE PROTEASE"/>
    <property type="match status" value="1"/>
</dbReference>
<dbReference type="EC" id="3.4.21.-" evidence="8"/>
<dbReference type="Gene3D" id="3.10.20.470">
    <property type="match status" value="1"/>
</dbReference>
<dbReference type="InterPro" id="IPR041495">
    <property type="entry name" value="Mub_B2"/>
</dbReference>
<name>A0A2A5S3S6_9LACT</name>
<keyword evidence="5 8" id="KW-0378">Hydrolase</keyword>
<dbReference type="Gene3D" id="2.60.40.4270">
    <property type="entry name" value="Listeria-Bacteroides repeat domain"/>
    <property type="match status" value="1"/>
</dbReference>
<evidence type="ECO:0000256" key="2">
    <source>
        <dbReference type="ARBA" id="ARBA00008764"/>
    </source>
</evidence>
<proteinExistence type="inferred from homology"/>
<evidence type="ECO:0000256" key="1">
    <source>
        <dbReference type="ARBA" id="ARBA00004196"/>
    </source>
</evidence>
<keyword evidence="6 8" id="KW-0720">Serine protease</keyword>
<dbReference type="PRINTS" id="PR00839">
    <property type="entry name" value="V8PROTEASE"/>
</dbReference>
<evidence type="ECO:0000259" key="11">
    <source>
        <dbReference type="Pfam" id="PF17965"/>
    </source>
</evidence>
<dbReference type="GO" id="GO:0006508">
    <property type="term" value="P:proteolysis"/>
    <property type="evidence" value="ECO:0007669"/>
    <property type="project" value="UniProtKB-KW"/>
</dbReference>
<dbReference type="InterPro" id="IPR041558">
    <property type="entry name" value="MucBP_2"/>
</dbReference>
<keyword evidence="3 8" id="KW-0645">Protease</keyword>
<feature type="region of interest" description="Disordered" evidence="9">
    <location>
        <begin position="593"/>
        <end position="633"/>
    </location>
</feature>
<dbReference type="InterPro" id="IPR008256">
    <property type="entry name" value="Peptidase_S1B"/>
</dbReference>
<dbReference type="InterPro" id="IPR042229">
    <property type="entry name" value="Listeria/Bacterioides_rpt_sf"/>
</dbReference>
<comment type="subcellular location">
    <subcellularLocation>
        <location evidence="1">Cell envelope</location>
    </subcellularLocation>
</comment>
<evidence type="ECO:0000256" key="3">
    <source>
        <dbReference type="ARBA" id="ARBA00022670"/>
    </source>
</evidence>
<feature type="compositionally biased region" description="Basic and acidic residues" evidence="9">
    <location>
        <begin position="597"/>
        <end position="611"/>
    </location>
</feature>
<dbReference type="Gene3D" id="2.40.10.10">
    <property type="entry name" value="Trypsin-like serine proteases"/>
    <property type="match status" value="2"/>
</dbReference>
<dbReference type="EMBL" id="JXJW01000004">
    <property type="protein sequence ID" value="PCS08100.1"/>
    <property type="molecule type" value="Genomic_DNA"/>
</dbReference>
<dbReference type="PANTHER" id="PTHR15462:SF8">
    <property type="entry name" value="SERINE PROTEASE"/>
    <property type="match status" value="1"/>
</dbReference>
<dbReference type="Pfam" id="PF17966">
    <property type="entry name" value="Muc_B2"/>
    <property type="match status" value="1"/>
</dbReference>
<evidence type="ECO:0000256" key="6">
    <source>
        <dbReference type="ARBA" id="ARBA00022825"/>
    </source>
</evidence>
<sequence length="666" mass="73101">MKKYVILGIILLSNFCFIGKIDAKDFVVPSADYSVSDQEVTGFPYSSVVYLSKKFPAGNGSRGSGVVIGRDYVLTAGHVNNGWETVDIIPGLRSNNSHPFGKWTGDREKSKTSPYYQGGYGRDDYAVIKVNPRKNNDGSYTHIGDVVKPLTLLTDAANHSFFTGDNLALVGYPSFNGRTQHFSNYNVTRIKGVYTVYGTSRHSGGLSGGPLLNNAAQVIGPYHGGSQVSAMGHPKVDEFVLPWGLNQETSRVYVCPDKSEWEIKRKQINPEGSYVEKKNGDTISSDELKKASDVKPGYRLTKLTDGVNTYDVNNSLKMLIGGLTLYPKEAIANRYQIKFDGNSGLGTMDNQAMTYDKKATVSKNKFEKVGYQFKGWNTQKDGQGQGHIADEEIQNLSTEQNGTAILYAQWQADQESATVSYIDDTTNRILSMDQLSGLYETRDGYATASMIADYINQGYVLVSDAFPSSGLAYDKPGVVQTFEVHLKHQISKKMNTKKVSRTIRYTYEDGTKAADDVTTVIYFTRLEIINEVTGDTKYGAWVSQDGSTTFDSIASPTISGTTADYLKIDAVNDITGDTNDMTSQVVYRKAIPSSAVEENKEKNSSPNEKKAGTALPKPQSSKNKSLKSVLPKTGESSNFKQSIIGFLLTGLIIIGLISYRNLRKAS</sequence>
<keyword evidence="10" id="KW-1133">Transmembrane helix</keyword>
<dbReference type="GO" id="GO:0008236">
    <property type="term" value="F:serine-type peptidase activity"/>
    <property type="evidence" value="ECO:0007669"/>
    <property type="project" value="UniProtKB-KW"/>
</dbReference>
<organism evidence="13 14">
    <name type="scientific">Pseudolactococcus piscium</name>
    <dbReference type="NCBI Taxonomy" id="1364"/>
    <lineage>
        <taxon>Bacteria</taxon>
        <taxon>Bacillati</taxon>
        <taxon>Bacillota</taxon>
        <taxon>Bacilli</taxon>
        <taxon>Lactobacillales</taxon>
        <taxon>Streptococcaceae</taxon>
        <taxon>Pseudolactococcus</taxon>
    </lineage>
</organism>
<dbReference type="InterPro" id="IPR009003">
    <property type="entry name" value="Peptidase_S1_PA"/>
</dbReference>
<feature type="active site" description="Charge relay system" evidence="7">
    <location>
        <position position="124"/>
    </location>
</feature>
<evidence type="ECO:0000259" key="12">
    <source>
        <dbReference type="Pfam" id="PF17966"/>
    </source>
</evidence>
<dbReference type="GO" id="GO:0030313">
    <property type="term" value="C:cell envelope"/>
    <property type="evidence" value="ECO:0007669"/>
    <property type="project" value="UniProtKB-SubCell"/>
</dbReference>
<dbReference type="InterPro" id="IPR043504">
    <property type="entry name" value="Peptidase_S1_PA_chymotrypsin"/>
</dbReference>
<accession>A0A2A5S3S6</accession>
<evidence type="ECO:0000256" key="10">
    <source>
        <dbReference type="SAM" id="Phobius"/>
    </source>
</evidence>
<keyword evidence="4" id="KW-0732">Signal</keyword>
<dbReference type="SUPFAM" id="SSF50494">
    <property type="entry name" value="Trypsin-like serine proteases"/>
    <property type="match status" value="1"/>
</dbReference>
<evidence type="ECO:0000313" key="13">
    <source>
        <dbReference type="EMBL" id="PCS08100.1"/>
    </source>
</evidence>
<gene>
    <name evidence="13" type="ORF">RU86_GL001704</name>
</gene>
<evidence type="ECO:0000256" key="8">
    <source>
        <dbReference type="RuleBase" id="RU004296"/>
    </source>
</evidence>